<proteinExistence type="predicted"/>
<dbReference type="EMBL" id="KZ825874">
    <property type="protein sequence ID" value="PYH94303.1"/>
    <property type="molecule type" value="Genomic_DNA"/>
</dbReference>
<dbReference type="AlphaFoldDB" id="A0A319DSL0"/>
<sequence length="237" mass="28204">MSGILEINLSAVEFVELVRKSKYSCIFRTRWRGRECILKVYHRVEASNADPTDRETDTFKCESNAYVRLKAYGLCDRGYVPDFYGLVKNIDPKKLFPHLKDFINDRFPPNAILLEYIPNLQKINLSTFSKGRVFRLRQILTEIHRAGIYHGDPFPRNMMIQQESNRVLWIDFDRAQTFMHSLITTRQCQWLEEENELIDYFVDAIIADHKEGRIHRTWEYYYESIYQSVGREDTDNI</sequence>
<dbReference type="SUPFAM" id="SSF56112">
    <property type="entry name" value="Protein kinase-like (PK-like)"/>
    <property type="match status" value="1"/>
</dbReference>
<keyword evidence="2" id="KW-1185">Reference proteome</keyword>
<dbReference type="InterPro" id="IPR052396">
    <property type="entry name" value="Meiotic_Drive_Suppr_Kinase"/>
</dbReference>
<dbReference type="Proteomes" id="UP000247810">
    <property type="component" value="Unassembled WGS sequence"/>
</dbReference>
<dbReference type="InterPro" id="IPR011009">
    <property type="entry name" value="Kinase-like_dom_sf"/>
</dbReference>
<dbReference type="PANTHER" id="PTHR37171">
    <property type="entry name" value="SERINE/THREONINE-PROTEIN KINASE YRZF-RELATED"/>
    <property type="match status" value="1"/>
</dbReference>
<evidence type="ECO:0008006" key="3">
    <source>
        <dbReference type="Google" id="ProtNLM"/>
    </source>
</evidence>
<dbReference type="STRING" id="1448320.A0A319DSL0"/>
<dbReference type="VEuPathDB" id="FungiDB:BO71DRAFT_398980"/>
<name>A0A319DSL0_9EURO</name>
<dbReference type="Pfam" id="PF06293">
    <property type="entry name" value="Kdo"/>
    <property type="match status" value="1"/>
</dbReference>
<gene>
    <name evidence="1" type="ORF">BO71DRAFT_398980</name>
</gene>
<evidence type="ECO:0000313" key="1">
    <source>
        <dbReference type="EMBL" id="PYH94303.1"/>
    </source>
</evidence>
<dbReference type="OrthoDB" id="4185642at2759"/>
<dbReference type="PANTHER" id="PTHR37171:SF1">
    <property type="entry name" value="SERINE_THREONINE-PROTEIN KINASE YRZF-RELATED"/>
    <property type="match status" value="1"/>
</dbReference>
<accession>A0A319DSL0</accession>
<organism evidence="1 2">
    <name type="scientific">Aspergillus ellipticus CBS 707.79</name>
    <dbReference type="NCBI Taxonomy" id="1448320"/>
    <lineage>
        <taxon>Eukaryota</taxon>
        <taxon>Fungi</taxon>
        <taxon>Dikarya</taxon>
        <taxon>Ascomycota</taxon>
        <taxon>Pezizomycotina</taxon>
        <taxon>Eurotiomycetes</taxon>
        <taxon>Eurotiomycetidae</taxon>
        <taxon>Eurotiales</taxon>
        <taxon>Aspergillaceae</taxon>
        <taxon>Aspergillus</taxon>
        <taxon>Aspergillus subgen. Circumdati</taxon>
    </lineage>
</organism>
<protein>
    <recommendedName>
        <fullName evidence="3">Protein kinase domain-containing protein</fullName>
    </recommendedName>
</protein>
<reference evidence="1 2" key="1">
    <citation type="submission" date="2018-02" db="EMBL/GenBank/DDBJ databases">
        <title>The genomes of Aspergillus section Nigri reveals drivers in fungal speciation.</title>
        <authorList>
            <consortium name="DOE Joint Genome Institute"/>
            <person name="Vesth T.C."/>
            <person name="Nybo J."/>
            <person name="Theobald S."/>
            <person name="Brandl J."/>
            <person name="Frisvad J.C."/>
            <person name="Nielsen K.F."/>
            <person name="Lyhne E.K."/>
            <person name="Kogle M.E."/>
            <person name="Kuo A."/>
            <person name="Riley R."/>
            <person name="Clum A."/>
            <person name="Nolan M."/>
            <person name="Lipzen A."/>
            <person name="Salamov A."/>
            <person name="Henrissat B."/>
            <person name="Wiebenga A."/>
            <person name="De vries R.P."/>
            <person name="Grigoriev I.V."/>
            <person name="Mortensen U.H."/>
            <person name="Andersen M.R."/>
            <person name="Baker S.E."/>
        </authorList>
    </citation>
    <scope>NUCLEOTIDE SEQUENCE [LARGE SCALE GENOMIC DNA]</scope>
    <source>
        <strain evidence="1 2">CBS 707.79</strain>
    </source>
</reference>
<dbReference type="Gene3D" id="1.10.510.10">
    <property type="entry name" value="Transferase(Phosphotransferase) domain 1"/>
    <property type="match status" value="1"/>
</dbReference>
<evidence type="ECO:0000313" key="2">
    <source>
        <dbReference type="Proteomes" id="UP000247810"/>
    </source>
</evidence>